<feature type="signal peptide" evidence="1">
    <location>
        <begin position="1"/>
        <end position="38"/>
    </location>
</feature>
<organism evidence="2 3">
    <name type="scientific">Candidatus Methylophosphatis roskildensis</name>
    <dbReference type="NCBI Taxonomy" id="2899263"/>
    <lineage>
        <taxon>Bacteria</taxon>
        <taxon>Pseudomonadati</taxon>
        <taxon>Pseudomonadota</taxon>
        <taxon>Betaproteobacteria</taxon>
        <taxon>Nitrosomonadales</taxon>
        <taxon>Sterolibacteriaceae</taxon>
        <taxon>Candidatus Methylophosphatis</taxon>
    </lineage>
</organism>
<feature type="chain" id="PRO_5039360097" evidence="1">
    <location>
        <begin position="39"/>
        <end position="208"/>
    </location>
</feature>
<protein>
    <submittedName>
        <fullName evidence="2">DUF4390 domain-containing protein</fullName>
    </submittedName>
</protein>
<dbReference type="Proteomes" id="UP000807785">
    <property type="component" value="Unassembled WGS sequence"/>
</dbReference>
<evidence type="ECO:0000256" key="1">
    <source>
        <dbReference type="SAM" id="SignalP"/>
    </source>
</evidence>
<accession>A0A9D7HKL5</accession>
<dbReference type="EMBL" id="JADJEV010000001">
    <property type="protein sequence ID" value="MBK6971738.1"/>
    <property type="molecule type" value="Genomic_DNA"/>
</dbReference>
<evidence type="ECO:0000313" key="3">
    <source>
        <dbReference type="Proteomes" id="UP000807785"/>
    </source>
</evidence>
<reference evidence="2" key="1">
    <citation type="submission" date="2020-10" db="EMBL/GenBank/DDBJ databases">
        <title>Connecting structure to function with the recovery of over 1000 high-quality activated sludge metagenome-assembled genomes encoding full-length rRNA genes using long-read sequencing.</title>
        <authorList>
            <person name="Singleton C.M."/>
            <person name="Petriglieri F."/>
            <person name="Kristensen J.M."/>
            <person name="Kirkegaard R.H."/>
            <person name="Michaelsen T.Y."/>
            <person name="Andersen M.H."/>
            <person name="Karst S.M."/>
            <person name="Dueholm M.S."/>
            <person name="Nielsen P.H."/>
            <person name="Albertsen M."/>
        </authorList>
    </citation>
    <scope>NUCLEOTIDE SEQUENCE</scope>
    <source>
        <strain evidence="2">Bjer_18-Q3-R1-45_BAT3C.347</strain>
    </source>
</reference>
<comment type="caution">
    <text evidence="2">The sequence shown here is derived from an EMBL/GenBank/DDBJ whole genome shotgun (WGS) entry which is preliminary data.</text>
</comment>
<dbReference type="InterPro" id="IPR025500">
    <property type="entry name" value="DUF4390"/>
</dbReference>
<name>A0A9D7HKL5_9PROT</name>
<dbReference type="AlphaFoldDB" id="A0A9D7HKL5"/>
<dbReference type="Pfam" id="PF14334">
    <property type="entry name" value="DUF4390"/>
    <property type="match status" value="1"/>
</dbReference>
<sequence length="208" mass="23532">MTASTSHCSPSGLSLRLLRRVLITAMLALACAFSVAHASDPELRNVALVSSEDGHQLQFDVVFELNPRLEEVVSRGVPLYFVAEFELTRPRWYWFDEDLAKRSLTYRLSYHALTRQYRLATGPLHQNFPTLESALKTMSRVRSWTVAERGSLSVGVGYQAQLRFRLDLTQMPKPFQVGAIGDRDWSLGTEWLRWTYVPGAGNTEPVGQ</sequence>
<gene>
    <name evidence="2" type="ORF">IPH26_01840</name>
</gene>
<proteinExistence type="predicted"/>
<evidence type="ECO:0000313" key="2">
    <source>
        <dbReference type="EMBL" id="MBK6971738.1"/>
    </source>
</evidence>
<keyword evidence="1" id="KW-0732">Signal</keyword>